<dbReference type="PANTHER" id="PTHR28026:SF9">
    <property type="entry name" value="2-HYDROXY-PALMITIC ACID DIOXYGENASE MPO1"/>
    <property type="match status" value="1"/>
</dbReference>
<accession>A0A849V9F7</accession>
<feature type="transmembrane region" description="Helical" evidence="1">
    <location>
        <begin position="100"/>
        <end position="121"/>
    </location>
</feature>
<keyword evidence="1" id="KW-0812">Transmembrane</keyword>
<dbReference type="EMBL" id="JABBPG010000001">
    <property type="protein sequence ID" value="NOU49545.1"/>
    <property type="molecule type" value="Genomic_DNA"/>
</dbReference>
<keyword evidence="3" id="KW-1185">Reference proteome</keyword>
<dbReference type="Proteomes" id="UP000586305">
    <property type="component" value="Unassembled WGS sequence"/>
</dbReference>
<keyword evidence="1" id="KW-1133">Transmembrane helix</keyword>
<dbReference type="RefSeq" id="WP_171624611.1">
    <property type="nucleotide sequence ID" value="NZ_JABBPG010000001.1"/>
</dbReference>
<dbReference type="PANTHER" id="PTHR28026">
    <property type="entry name" value="DUF962 DOMAIN PROTEIN (AFU_ORTHOLOGUE AFUA_8G05310)"/>
    <property type="match status" value="1"/>
</dbReference>
<gene>
    <name evidence="2" type="ORF">HG263_03145</name>
</gene>
<dbReference type="GO" id="GO:0046521">
    <property type="term" value="P:sphingoid catabolic process"/>
    <property type="evidence" value="ECO:0007669"/>
    <property type="project" value="TreeGrafter"/>
</dbReference>
<evidence type="ECO:0000313" key="3">
    <source>
        <dbReference type="Proteomes" id="UP000586305"/>
    </source>
</evidence>
<dbReference type="GO" id="GO:0016020">
    <property type="term" value="C:membrane"/>
    <property type="evidence" value="ECO:0007669"/>
    <property type="project" value="GOC"/>
</dbReference>
<keyword evidence="1" id="KW-0472">Membrane</keyword>
<feature type="transmembrane region" description="Helical" evidence="1">
    <location>
        <begin position="133"/>
        <end position="154"/>
    </location>
</feature>
<evidence type="ECO:0000256" key="1">
    <source>
        <dbReference type="SAM" id="Phobius"/>
    </source>
</evidence>
<feature type="transmembrane region" description="Helical" evidence="1">
    <location>
        <begin position="73"/>
        <end position="94"/>
    </location>
</feature>
<evidence type="ECO:0000313" key="2">
    <source>
        <dbReference type="EMBL" id="NOU49545.1"/>
    </source>
</evidence>
<name>A0A849V9F7_9GAMM</name>
<dbReference type="InterPro" id="IPR009305">
    <property type="entry name" value="Mpo1-like"/>
</dbReference>
<organism evidence="2 3">
    <name type="scientific">Pseudoalteromonas caenipelagi</name>
    <dbReference type="NCBI Taxonomy" id="2726988"/>
    <lineage>
        <taxon>Bacteria</taxon>
        <taxon>Pseudomonadati</taxon>
        <taxon>Pseudomonadota</taxon>
        <taxon>Gammaproteobacteria</taxon>
        <taxon>Alteromonadales</taxon>
        <taxon>Pseudoalteromonadaceae</taxon>
        <taxon>Pseudoalteromonas</taxon>
    </lineage>
</organism>
<feature type="transmembrane region" description="Helical" evidence="1">
    <location>
        <begin position="21"/>
        <end position="43"/>
    </location>
</feature>
<proteinExistence type="predicted"/>
<dbReference type="Pfam" id="PF06127">
    <property type="entry name" value="Mpo1-like"/>
    <property type="match status" value="1"/>
</dbReference>
<comment type="caution">
    <text evidence="2">The sequence shown here is derived from an EMBL/GenBank/DDBJ whole genome shotgun (WGS) entry which is preliminary data.</text>
</comment>
<protein>
    <submittedName>
        <fullName evidence="2">DUF962 domain-containing protein</fullName>
    </submittedName>
</protein>
<dbReference type="AlphaFoldDB" id="A0A849V9F7"/>
<reference evidence="2 3" key="1">
    <citation type="submission" date="2020-04" db="EMBL/GenBank/DDBJ databases">
        <title>Pseudoalteromonas caenipelagi sp. nov., isolated from a tidal flat.</title>
        <authorList>
            <person name="Park S."/>
            <person name="Yoon J.-H."/>
        </authorList>
    </citation>
    <scope>NUCLEOTIDE SEQUENCE [LARGE SCALE GENOMIC DNA]</scope>
    <source>
        <strain evidence="2 3">JBTF-M23</strain>
    </source>
</reference>
<sequence length="171" mass="19378">MTMLEQKLINYAKYHRDRRNIATHFVGIPLIVIAIGLLLYIPISQLNSMVLTPTLIVVLLCSAYYLRLDFRLGALMSLLFALVYTAAKQLYIGWPDDKSWFYLLGAVLFVCGWILQFIGHYFEGKKPAFVDDLIGLVIGPLFVVVEALFMLGLMKTLEQKIIAVAGEYRKG</sequence>